<dbReference type="InterPro" id="IPR006597">
    <property type="entry name" value="Sel1-like"/>
</dbReference>
<dbReference type="AlphaFoldDB" id="A0A848MIP1"/>
<dbReference type="InterPro" id="IPR045653">
    <property type="entry name" value="DUF6396"/>
</dbReference>
<organism evidence="2 3">
    <name type="scientific">Rouxiella aceris</name>
    <dbReference type="NCBI Taxonomy" id="2703884"/>
    <lineage>
        <taxon>Bacteria</taxon>
        <taxon>Pseudomonadati</taxon>
        <taxon>Pseudomonadota</taxon>
        <taxon>Gammaproteobacteria</taxon>
        <taxon>Enterobacterales</taxon>
        <taxon>Yersiniaceae</taxon>
        <taxon>Rouxiella</taxon>
    </lineage>
</organism>
<dbReference type="EMBL" id="JAADJU010000004">
    <property type="protein sequence ID" value="NMP26822.1"/>
    <property type="molecule type" value="Genomic_DNA"/>
</dbReference>
<evidence type="ECO:0000259" key="1">
    <source>
        <dbReference type="Pfam" id="PF19933"/>
    </source>
</evidence>
<protein>
    <submittedName>
        <fullName evidence="2">Sel1 repeat family protein</fullName>
    </submittedName>
</protein>
<dbReference type="Gene3D" id="1.25.40.10">
    <property type="entry name" value="Tetratricopeptide repeat domain"/>
    <property type="match status" value="1"/>
</dbReference>
<dbReference type="SUPFAM" id="SSF81901">
    <property type="entry name" value="HCP-like"/>
    <property type="match status" value="1"/>
</dbReference>
<dbReference type="InterPro" id="IPR011990">
    <property type="entry name" value="TPR-like_helical_dom_sf"/>
</dbReference>
<dbReference type="SMART" id="SM00671">
    <property type="entry name" value="SEL1"/>
    <property type="match status" value="2"/>
</dbReference>
<name>A0A848MIP1_9GAMM</name>
<sequence>MFFVEKYLMLSAIIFLTGCDIPSRGMVFPQDKENNLQFNCTGENVYLPALDPQADNWFKQARVLEKAKRPKDYAAIGALYRQAVDQGHYKAMRNLQNLLSQGLVKPLPGKRPSEEALEIVEKMIKMNIPSGYYAMGYYLENGYGVEPDKMASLAYYRKAADLGNPEGQYVIGRIFLSKNLGNDQKNLVYRPEIGKAMLICSANNGYGPAAYELANHYKLIDKNYKMATYYYQLGVRNGDYYSALNLQNSFQSPPPTDMIHYLNVTRDDERVHRYLLIKHEIGKNSSARFPDLDKIVPLPPAPLPKWDGSFEYKKGGK</sequence>
<dbReference type="Pfam" id="PF19933">
    <property type="entry name" value="DUF6396"/>
    <property type="match status" value="1"/>
</dbReference>
<proteinExistence type="predicted"/>
<gene>
    <name evidence="2" type="ORF">GW590_08095</name>
</gene>
<reference evidence="2 3" key="1">
    <citation type="submission" date="2020-01" db="EMBL/GenBank/DDBJ databases">
        <authorList>
            <person name="Lee S.D."/>
        </authorList>
    </citation>
    <scope>NUCLEOTIDE SEQUENCE [LARGE SCALE GENOMIC DNA]</scope>
    <source>
        <strain evidence="2 3">SAP-1</strain>
    </source>
</reference>
<reference evidence="2 3" key="2">
    <citation type="submission" date="2020-06" db="EMBL/GenBank/DDBJ databases">
        <title>Polyphasic characterization of a Rahnella strain isolated from tree sap.</title>
        <authorList>
            <person name="Kim I.S."/>
        </authorList>
    </citation>
    <scope>NUCLEOTIDE SEQUENCE [LARGE SCALE GENOMIC DNA]</scope>
    <source>
        <strain evidence="2 3">SAP-1</strain>
    </source>
</reference>
<evidence type="ECO:0000313" key="3">
    <source>
        <dbReference type="Proteomes" id="UP000585363"/>
    </source>
</evidence>
<comment type="caution">
    <text evidence="2">The sequence shown here is derived from an EMBL/GenBank/DDBJ whole genome shotgun (WGS) entry which is preliminary data.</text>
</comment>
<evidence type="ECO:0000313" key="2">
    <source>
        <dbReference type="EMBL" id="NMP26822.1"/>
    </source>
</evidence>
<dbReference type="PANTHER" id="PTHR11102">
    <property type="entry name" value="SEL-1-LIKE PROTEIN"/>
    <property type="match status" value="1"/>
</dbReference>
<keyword evidence="3" id="KW-1185">Reference proteome</keyword>
<dbReference type="Proteomes" id="UP000585363">
    <property type="component" value="Unassembled WGS sequence"/>
</dbReference>
<feature type="domain" description="DUF6396" evidence="1">
    <location>
        <begin position="242"/>
        <end position="314"/>
    </location>
</feature>
<dbReference type="Pfam" id="PF08238">
    <property type="entry name" value="Sel1"/>
    <property type="match status" value="2"/>
</dbReference>
<accession>A0A848MIP1</accession>
<dbReference type="PROSITE" id="PS51257">
    <property type="entry name" value="PROKAR_LIPOPROTEIN"/>
    <property type="match status" value="1"/>
</dbReference>
<dbReference type="InterPro" id="IPR050767">
    <property type="entry name" value="Sel1_AlgK"/>
</dbReference>